<dbReference type="InterPro" id="IPR016187">
    <property type="entry name" value="CTDL_fold"/>
</dbReference>
<keyword evidence="1" id="KW-0732">Signal</keyword>
<dbReference type="Proteomes" id="UP000556869">
    <property type="component" value="Unassembled WGS sequence"/>
</dbReference>
<gene>
    <name evidence="3" type="ORF">GGR96_003093</name>
</gene>
<sequence length="336" mass="36536">MKGLTVFGRYICPGDLPILSLAVAGLFAAPAASAADLPEFVELSGGTFLMGEDRIYREETEIHQVTVSPFAISRTEITNAQFREFVEETGYVTSVEKPLDPADYPGVPEELLQPGSMVFAQPAGAVDMGDIGNWWRYVAGANWQHPTGPESNIDGLDDHPVTQVSIEDARAYAKWAGGRLATEAEWEFAARGGLSRKAYVWGDTYDPTQGWKANSWQGQFPTDDLADDGYHGTAPVGQFAANGYGLYDMAGNVWEHVNDWWVPGHPNTAQTDPSGPPMKLAVRFASSATGPMTVVKGGSWLCAPNFCLRYRPAARQPAEGHIGSNHIGFRIVRDIQ</sequence>
<dbReference type="InterPro" id="IPR005532">
    <property type="entry name" value="SUMF_dom"/>
</dbReference>
<dbReference type="PANTHER" id="PTHR23150">
    <property type="entry name" value="SULFATASE MODIFYING FACTOR 1, 2"/>
    <property type="match status" value="1"/>
</dbReference>
<dbReference type="EMBL" id="JAATJD010000003">
    <property type="protein sequence ID" value="NJB75971.1"/>
    <property type="molecule type" value="Genomic_DNA"/>
</dbReference>
<reference evidence="3 4" key="1">
    <citation type="submission" date="2020-03" db="EMBL/GenBank/DDBJ databases">
        <title>Genomic Encyclopedia of Type Strains, Phase IV (KMG-IV): sequencing the most valuable type-strain genomes for metagenomic binning, comparative biology and taxonomic classification.</title>
        <authorList>
            <person name="Goeker M."/>
        </authorList>
    </citation>
    <scope>NUCLEOTIDE SEQUENCE [LARGE SCALE GENOMIC DNA]</scope>
    <source>
        <strain evidence="3 4">DSM 18888</strain>
    </source>
</reference>
<feature type="domain" description="Sulfatase-modifying factor enzyme-like" evidence="2">
    <location>
        <begin position="37"/>
        <end position="333"/>
    </location>
</feature>
<comment type="caution">
    <text evidence="3">The sequence shown here is derived from an EMBL/GenBank/DDBJ whole genome shotgun (WGS) entry which is preliminary data.</text>
</comment>
<dbReference type="Pfam" id="PF03781">
    <property type="entry name" value="FGE-sulfatase"/>
    <property type="match status" value="1"/>
</dbReference>
<evidence type="ECO:0000259" key="2">
    <source>
        <dbReference type="Pfam" id="PF03781"/>
    </source>
</evidence>
<evidence type="ECO:0000313" key="4">
    <source>
        <dbReference type="Proteomes" id="UP000556869"/>
    </source>
</evidence>
<dbReference type="InterPro" id="IPR051043">
    <property type="entry name" value="Sulfatase_Mod_Factor_Kinase"/>
</dbReference>
<dbReference type="InterPro" id="IPR042095">
    <property type="entry name" value="SUMF_sf"/>
</dbReference>
<feature type="chain" id="PRO_5047308039" evidence="1">
    <location>
        <begin position="35"/>
        <end position="336"/>
    </location>
</feature>
<feature type="signal peptide" evidence="1">
    <location>
        <begin position="1"/>
        <end position="34"/>
    </location>
</feature>
<accession>A0ABX0X3J9</accession>
<dbReference type="Gene3D" id="3.90.1580.10">
    <property type="entry name" value="paralog of FGE (formylglycine-generating enzyme)"/>
    <property type="match status" value="1"/>
</dbReference>
<proteinExistence type="predicted"/>
<dbReference type="RefSeq" id="WP_083997124.1">
    <property type="nucleotide sequence ID" value="NZ_BAAAEQ010000003.1"/>
</dbReference>
<protein>
    <submittedName>
        <fullName evidence="3">Formylglycine-generating enzyme required for sulfatase activity</fullName>
    </submittedName>
</protein>
<name>A0ABX0X3J9_9PROT</name>
<keyword evidence="4" id="KW-1185">Reference proteome</keyword>
<organism evidence="3 4">
    <name type="scientific">Thalassospira tepidiphila</name>
    <dbReference type="NCBI Taxonomy" id="393657"/>
    <lineage>
        <taxon>Bacteria</taxon>
        <taxon>Pseudomonadati</taxon>
        <taxon>Pseudomonadota</taxon>
        <taxon>Alphaproteobacteria</taxon>
        <taxon>Rhodospirillales</taxon>
        <taxon>Thalassospiraceae</taxon>
        <taxon>Thalassospira</taxon>
    </lineage>
</organism>
<evidence type="ECO:0000313" key="3">
    <source>
        <dbReference type="EMBL" id="NJB75971.1"/>
    </source>
</evidence>
<dbReference type="SUPFAM" id="SSF56436">
    <property type="entry name" value="C-type lectin-like"/>
    <property type="match status" value="1"/>
</dbReference>
<dbReference type="PANTHER" id="PTHR23150:SF19">
    <property type="entry name" value="FORMYLGLYCINE-GENERATING ENZYME"/>
    <property type="match status" value="1"/>
</dbReference>
<evidence type="ECO:0000256" key="1">
    <source>
        <dbReference type="SAM" id="SignalP"/>
    </source>
</evidence>